<keyword evidence="2" id="KW-0479">Metal-binding</keyword>
<proteinExistence type="predicted"/>
<dbReference type="EMBL" id="DTKJ01000016">
    <property type="protein sequence ID" value="HGZ11019.1"/>
    <property type="molecule type" value="Genomic_DNA"/>
</dbReference>
<keyword evidence="3" id="KW-0408">Iron</keyword>
<dbReference type="SMART" id="SM00478">
    <property type="entry name" value="ENDO3c"/>
    <property type="match status" value="1"/>
</dbReference>
<keyword evidence="6" id="KW-0255">Endonuclease</keyword>
<dbReference type="CDD" id="cd00056">
    <property type="entry name" value="ENDO3c"/>
    <property type="match status" value="1"/>
</dbReference>
<evidence type="ECO:0000259" key="5">
    <source>
        <dbReference type="SMART" id="SM00478"/>
    </source>
</evidence>
<keyword evidence="6" id="KW-0540">Nuclease</keyword>
<dbReference type="PIRSF" id="PIRSF001435">
    <property type="entry name" value="Nth"/>
    <property type="match status" value="1"/>
</dbReference>
<dbReference type="Gene3D" id="1.10.1670.10">
    <property type="entry name" value="Helix-hairpin-Helix base-excision DNA repair enzymes (C-terminal)"/>
    <property type="match status" value="1"/>
</dbReference>
<evidence type="ECO:0000256" key="1">
    <source>
        <dbReference type="ARBA" id="ARBA00022485"/>
    </source>
</evidence>
<sequence length="221" mass="25097">MASGSRKNRLGELYQLLYSAFGPQGWWPGETPFEVALGAILTQNTNWQNVARVIAQLKAENLLDPQALGALPEAELALRLRPLGYYNLKARRLKNFLTFFAQQFGNSMERLAAEDWEKLRSKLLELNGIGPETADSILLYALNHPSFVVDAYTFRILNRHGLVADPCSYEELRQLFMENLPVEVPLYQEFHALLVRLGKDFCRPRPRCSGCPLENWPAMAS</sequence>
<evidence type="ECO:0000313" key="6">
    <source>
        <dbReference type="EMBL" id="HGZ11019.1"/>
    </source>
</evidence>
<evidence type="ECO:0000256" key="4">
    <source>
        <dbReference type="ARBA" id="ARBA00023014"/>
    </source>
</evidence>
<organism evidence="6">
    <name type="scientific">Desulfobacca acetoxidans</name>
    <dbReference type="NCBI Taxonomy" id="60893"/>
    <lineage>
        <taxon>Bacteria</taxon>
        <taxon>Pseudomonadati</taxon>
        <taxon>Thermodesulfobacteriota</taxon>
        <taxon>Desulfobaccia</taxon>
        <taxon>Desulfobaccales</taxon>
        <taxon>Desulfobaccaceae</taxon>
        <taxon>Desulfobacca</taxon>
    </lineage>
</organism>
<accession>A0A7C5ELG8</accession>
<gene>
    <name evidence="6" type="ORF">ENW48_02220</name>
</gene>
<protein>
    <submittedName>
        <fullName evidence="6">Endonuclease III domain-containing protein</fullName>
    </submittedName>
</protein>
<evidence type="ECO:0000256" key="2">
    <source>
        <dbReference type="ARBA" id="ARBA00022723"/>
    </source>
</evidence>
<dbReference type="InterPro" id="IPR003265">
    <property type="entry name" value="HhH-GPD_domain"/>
</dbReference>
<keyword evidence="4" id="KW-0411">Iron-sulfur</keyword>
<keyword evidence="6" id="KW-0378">Hydrolase</keyword>
<dbReference type="Pfam" id="PF00730">
    <property type="entry name" value="HhH-GPD"/>
    <property type="match status" value="1"/>
</dbReference>
<name>A0A7C5ELG8_9BACT</name>
<dbReference type="Gene3D" id="1.10.340.30">
    <property type="entry name" value="Hypothetical protein, domain 2"/>
    <property type="match status" value="1"/>
</dbReference>
<dbReference type="GO" id="GO:0051539">
    <property type="term" value="F:4 iron, 4 sulfur cluster binding"/>
    <property type="evidence" value="ECO:0007669"/>
    <property type="project" value="UniProtKB-KW"/>
</dbReference>
<dbReference type="GO" id="GO:0046872">
    <property type="term" value="F:metal ion binding"/>
    <property type="evidence" value="ECO:0007669"/>
    <property type="project" value="UniProtKB-KW"/>
</dbReference>
<keyword evidence="1" id="KW-0004">4Fe-4S</keyword>
<dbReference type="GO" id="GO:0006284">
    <property type="term" value="P:base-excision repair"/>
    <property type="evidence" value="ECO:0007669"/>
    <property type="project" value="InterPro"/>
</dbReference>
<reference evidence="6" key="1">
    <citation type="journal article" date="2020" name="mSystems">
        <title>Genome- and Community-Level Interaction Insights into Carbon Utilization and Element Cycling Functions of Hydrothermarchaeota in Hydrothermal Sediment.</title>
        <authorList>
            <person name="Zhou Z."/>
            <person name="Liu Y."/>
            <person name="Xu W."/>
            <person name="Pan J."/>
            <person name="Luo Z.H."/>
            <person name="Li M."/>
        </authorList>
    </citation>
    <scope>NUCLEOTIDE SEQUENCE [LARGE SCALE GENOMIC DNA]</scope>
    <source>
        <strain evidence="6">SpSt-853</strain>
    </source>
</reference>
<evidence type="ECO:0000256" key="3">
    <source>
        <dbReference type="ARBA" id="ARBA00023004"/>
    </source>
</evidence>
<comment type="caution">
    <text evidence="6">The sequence shown here is derived from an EMBL/GenBank/DDBJ whole genome shotgun (WGS) entry which is preliminary data.</text>
</comment>
<dbReference type="AlphaFoldDB" id="A0A7C5ELG8"/>
<dbReference type="PANTHER" id="PTHR10359">
    <property type="entry name" value="A/G-SPECIFIC ADENINE GLYCOSYLASE/ENDONUCLEASE III"/>
    <property type="match status" value="1"/>
</dbReference>
<dbReference type="PANTHER" id="PTHR10359:SF19">
    <property type="entry name" value="DNA REPAIR GLYCOSYLASE MJ1434-RELATED"/>
    <property type="match status" value="1"/>
</dbReference>
<dbReference type="InterPro" id="IPR023170">
    <property type="entry name" value="HhH_base_excis_C"/>
</dbReference>
<dbReference type="SUPFAM" id="SSF48150">
    <property type="entry name" value="DNA-glycosylase"/>
    <property type="match status" value="1"/>
</dbReference>
<dbReference type="GO" id="GO:0004519">
    <property type="term" value="F:endonuclease activity"/>
    <property type="evidence" value="ECO:0007669"/>
    <property type="project" value="UniProtKB-KW"/>
</dbReference>
<feature type="domain" description="HhH-GPD" evidence="5">
    <location>
        <begin position="41"/>
        <end position="200"/>
    </location>
</feature>
<dbReference type="InterPro" id="IPR011257">
    <property type="entry name" value="DNA_glycosylase"/>
</dbReference>